<dbReference type="PANTHER" id="PTHR30625:SF15">
    <property type="entry name" value="BIOPOLYMER TRANSPORT PROTEIN EXBB"/>
    <property type="match status" value="1"/>
</dbReference>
<evidence type="ECO:0000256" key="3">
    <source>
        <dbReference type="ARBA" id="ARBA00022475"/>
    </source>
</evidence>
<dbReference type="InterPro" id="IPR050790">
    <property type="entry name" value="ExbB/TolQ_transport"/>
</dbReference>
<reference evidence="12" key="1">
    <citation type="submission" date="2016-10" db="EMBL/GenBank/DDBJ databases">
        <authorList>
            <person name="Varghese N."/>
            <person name="Submissions S."/>
        </authorList>
    </citation>
    <scope>NUCLEOTIDE SEQUENCE [LARGE SCALE GENOMIC DNA]</scope>
    <source>
        <strain evidence="12">ATCC 25963</strain>
    </source>
</reference>
<accession>A0A1I2F0R6</accession>
<dbReference type="EMBL" id="FOMX01000024">
    <property type="protein sequence ID" value="SFE98101.1"/>
    <property type="molecule type" value="Genomic_DNA"/>
</dbReference>
<keyword evidence="7 9" id="KW-0472">Membrane</keyword>
<dbReference type="GO" id="GO:0005886">
    <property type="term" value="C:plasma membrane"/>
    <property type="evidence" value="ECO:0007669"/>
    <property type="project" value="UniProtKB-SubCell"/>
</dbReference>
<keyword evidence="2 8" id="KW-0813">Transport</keyword>
<proteinExistence type="inferred from homology"/>
<name>A0A1I2F0R6_9BACT</name>
<protein>
    <submittedName>
        <fullName evidence="11">Biopolymer transport protein ExbB/TolQ</fullName>
    </submittedName>
</protein>
<dbReference type="PANTHER" id="PTHR30625">
    <property type="entry name" value="PROTEIN TOLQ"/>
    <property type="match status" value="1"/>
</dbReference>
<sequence length="209" mass="22337">MDFAQFYQEGGVWMHPIAVCAVLGAGVMIERFIFLFFRFNINGAQFFNQIQKLVMANNIDRAIKLCNAADKAALARVMKAGLTRANKSESDIAAAIEEAMLEVSPAITKRISMIAAVANIATLLGLLGTIFGMIDAFTAVAVAAADQRSQALAKGISIAINTTGFGLMVAIPLLSAQVFIQGLAKKIADEVDLYAVKLENLLAARVRQG</sequence>
<feature type="domain" description="MotA/TolQ/ExbB proton channel" evidence="10">
    <location>
        <begin position="71"/>
        <end position="191"/>
    </location>
</feature>
<keyword evidence="5 8" id="KW-0653">Protein transport</keyword>
<dbReference type="Proteomes" id="UP000199400">
    <property type="component" value="Unassembled WGS sequence"/>
</dbReference>
<dbReference type="Pfam" id="PF01618">
    <property type="entry name" value="MotA_ExbB"/>
    <property type="match status" value="1"/>
</dbReference>
<feature type="transmembrane region" description="Helical" evidence="9">
    <location>
        <begin position="12"/>
        <end position="37"/>
    </location>
</feature>
<dbReference type="GO" id="GO:0017038">
    <property type="term" value="P:protein import"/>
    <property type="evidence" value="ECO:0007669"/>
    <property type="project" value="TreeGrafter"/>
</dbReference>
<evidence type="ECO:0000256" key="1">
    <source>
        <dbReference type="ARBA" id="ARBA00004651"/>
    </source>
</evidence>
<evidence type="ECO:0000256" key="2">
    <source>
        <dbReference type="ARBA" id="ARBA00022448"/>
    </source>
</evidence>
<feature type="transmembrane region" description="Helical" evidence="9">
    <location>
        <begin position="117"/>
        <end position="144"/>
    </location>
</feature>
<dbReference type="OrthoDB" id="4045at2"/>
<dbReference type="AlphaFoldDB" id="A0A1I2F0R6"/>
<comment type="subcellular location">
    <subcellularLocation>
        <location evidence="1">Cell membrane</location>
        <topology evidence="1">Multi-pass membrane protein</topology>
    </subcellularLocation>
    <subcellularLocation>
        <location evidence="8">Membrane</location>
        <topology evidence="8">Multi-pass membrane protein</topology>
    </subcellularLocation>
</comment>
<organism evidence="11 12">
    <name type="scientific">Nannocystis exedens</name>
    <dbReference type="NCBI Taxonomy" id="54"/>
    <lineage>
        <taxon>Bacteria</taxon>
        <taxon>Pseudomonadati</taxon>
        <taxon>Myxococcota</taxon>
        <taxon>Polyangia</taxon>
        <taxon>Nannocystales</taxon>
        <taxon>Nannocystaceae</taxon>
        <taxon>Nannocystis</taxon>
    </lineage>
</organism>
<keyword evidence="12" id="KW-1185">Reference proteome</keyword>
<evidence type="ECO:0000256" key="6">
    <source>
        <dbReference type="ARBA" id="ARBA00022989"/>
    </source>
</evidence>
<evidence type="ECO:0000256" key="8">
    <source>
        <dbReference type="RuleBase" id="RU004057"/>
    </source>
</evidence>
<evidence type="ECO:0000256" key="9">
    <source>
        <dbReference type="SAM" id="Phobius"/>
    </source>
</evidence>
<dbReference type="STRING" id="54.SAMN02745121_06350"/>
<evidence type="ECO:0000256" key="5">
    <source>
        <dbReference type="ARBA" id="ARBA00022927"/>
    </source>
</evidence>
<dbReference type="RefSeq" id="WP_096327762.1">
    <property type="nucleotide sequence ID" value="NZ_FOMX01000024.1"/>
</dbReference>
<evidence type="ECO:0000313" key="11">
    <source>
        <dbReference type="EMBL" id="SFE98101.1"/>
    </source>
</evidence>
<evidence type="ECO:0000259" key="10">
    <source>
        <dbReference type="Pfam" id="PF01618"/>
    </source>
</evidence>
<gene>
    <name evidence="11" type="ORF">SAMN02745121_06350</name>
</gene>
<evidence type="ECO:0000256" key="7">
    <source>
        <dbReference type="ARBA" id="ARBA00023136"/>
    </source>
</evidence>
<keyword evidence="6 9" id="KW-1133">Transmembrane helix</keyword>
<keyword evidence="4 9" id="KW-0812">Transmembrane</keyword>
<comment type="similarity">
    <text evidence="8">Belongs to the exbB/tolQ family.</text>
</comment>
<evidence type="ECO:0000256" key="4">
    <source>
        <dbReference type="ARBA" id="ARBA00022692"/>
    </source>
</evidence>
<keyword evidence="3" id="KW-1003">Cell membrane</keyword>
<evidence type="ECO:0000313" key="12">
    <source>
        <dbReference type="Proteomes" id="UP000199400"/>
    </source>
</evidence>
<dbReference type="InterPro" id="IPR002898">
    <property type="entry name" value="MotA_ExbB_proton_chnl"/>
</dbReference>
<feature type="transmembrane region" description="Helical" evidence="9">
    <location>
        <begin position="156"/>
        <end position="180"/>
    </location>
</feature>